<sequence>MACRSVSTWITENVLTPVSRFITEAKEVCENIGQWVEEQVNQPIEEWVSQEERKCKRQKCKWWCACCNKWFCWIVVVVVKVVTWVVVTVTKWVVTLVCQIVTHVIGIVIELVLKIIHRLVTFLVCIFTDPLQAFKTLWDLWNDIVDTIEDIIDFIGVLLQDLKGMLSDIGRLLEGLGRTFCIFGKVLCSIFTAIFGFFSGLFDWLEDIVDILADTLEGLKDLIVGLLTFNWCKIQGGLGILNIFRLIPSVTRLLGQAFYVGPKGLVEKANIETIIETALEEVFSDDPERLERSKKRARLGGDPIGVPITIDPRRLAIRSSDFLRRLHNEGILNLHALAGRVSICSGKFIYSAFDGEVVYTGTSTKVSQSDLDDFISRGPNSVPSFTVYPIKKAMFRRYLDLAKRKGYQIGLNFTWPSIKDLVVSSLQHVPLQSDTTDDTAQRELFALMGRPVENEDLSTVPTVAVFGYRDLSLNGLTSWYRPELEEFSPSGVTFRTRFPEVALRFVPIHEIGHYYGLNHEAHDNPALIMWTPKEGGGIVKAIPEYLLLSGEANFTLDDAEATWNYITTTQQARDSILP</sequence>
<keyword evidence="3" id="KW-1185">Reference proteome</keyword>
<evidence type="ECO:0000313" key="3">
    <source>
        <dbReference type="Proteomes" id="UP000185728"/>
    </source>
</evidence>
<reference evidence="2 3" key="1">
    <citation type="submission" date="2017-01" db="EMBL/GenBank/DDBJ databases">
        <authorList>
            <person name="Varghese N."/>
            <person name="Submissions S."/>
        </authorList>
    </citation>
    <scope>NUCLEOTIDE SEQUENCE [LARGE SCALE GENOMIC DNA]</scope>
    <source>
        <strain evidence="2 3">DSM 2061</strain>
    </source>
</reference>
<proteinExistence type="predicted"/>
<keyword evidence="1" id="KW-1133">Transmembrane helix</keyword>
<keyword evidence="1" id="KW-0472">Membrane</keyword>
<gene>
    <name evidence="2" type="ORF">SAMN05421766_103592</name>
</gene>
<evidence type="ECO:0000313" key="2">
    <source>
        <dbReference type="EMBL" id="SIS71816.1"/>
    </source>
</evidence>
<organism evidence="2 3">
    <name type="scientific">Zobellia uliginosa</name>
    <dbReference type="NCBI Taxonomy" id="143224"/>
    <lineage>
        <taxon>Bacteria</taxon>
        <taxon>Pseudomonadati</taxon>
        <taxon>Bacteroidota</taxon>
        <taxon>Flavobacteriia</taxon>
        <taxon>Flavobacteriales</taxon>
        <taxon>Flavobacteriaceae</taxon>
        <taxon>Zobellia</taxon>
    </lineage>
</organism>
<evidence type="ECO:0000256" key="1">
    <source>
        <dbReference type="SAM" id="Phobius"/>
    </source>
</evidence>
<dbReference type="EMBL" id="FTOB01000003">
    <property type="protein sequence ID" value="SIS71816.1"/>
    <property type="molecule type" value="Genomic_DNA"/>
</dbReference>
<comment type="caution">
    <text evidence="2">The sequence shown here is derived from an EMBL/GenBank/DDBJ whole genome shotgun (WGS) entry which is preliminary data.</text>
</comment>
<dbReference type="RefSeq" id="WP_076455339.1">
    <property type="nucleotide sequence ID" value="NZ_FTOB01000003.1"/>
</dbReference>
<feature type="transmembrane region" description="Helical" evidence="1">
    <location>
        <begin position="62"/>
        <end position="86"/>
    </location>
</feature>
<protein>
    <submittedName>
        <fullName evidence="2">Uncharacterized protein</fullName>
    </submittedName>
</protein>
<feature type="transmembrane region" description="Helical" evidence="1">
    <location>
        <begin position="92"/>
        <end position="113"/>
    </location>
</feature>
<feature type="transmembrane region" description="Helical" evidence="1">
    <location>
        <begin position="180"/>
        <end position="202"/>
    </location>
</feature>
<name>A0ABY1KSJ0_9FLAO</name>
<dbReference type="SUPFAM" id="SSF55486">
    <property type="entry name" value="Metalloproteases ('zincins'), catalytic domain"/>
    <property type="match status" value="1"/>
</dbReference>
<dbReference type="Proteomes" id="UP000185728">
    <property type="component" value="Unassembled WGS sequence"/>
</dbReference>
<keyword evidence="1" id="KW-0812">Transmembrane</keyword>
<accession>A0ABY1KSJ0</accession>